<name>A0A9P4VIQ5_9PEZI</name>
<protein>
    <recommendedName>
        <fullName evidence="4">Autophagy protein</fullName>
    </recommendedName>
</protein>
<dbReference type="EMBL" id="MU006121">
    <property type="protein sequence ID" value="KAF2834311.1"/>
    <property type="molecule type" value="Genomic_DNA"/>
</dbReference>
<feature type="region of interest" description="Disordered" evidence="1">
    <location>
        <begin position="29"/>
        <end position="74"/>
    </location>
</feature>
<dbReference type="AlphaFoldDB" id="A0A9P4VIQ5"/>
<feature type="compositionally biased region" description="Pro residues" evidence="1">
    <location>
        <begin position="41"/>
        <end position="51"/>
    </location>
</feature>
<organism evidence="2 3">
    <name type="scientific">Patellaria atrata CBS 101060</name>
    <dbReference type="NCBI Taxonomy" id="1346257"/>
    <lineage>
        <taxon>Eukaryota</taxon>
        <taxon>Fungi</taxon>
        <taxon>Dikarya</taxon>
        <taxon>Ascomycota</taxon>
        <taxon>Pezizomycotina</taxon>
        <taxon>Dothideomycetes</taxon>
        <taxon>Dothideomycetes incertae sedis</taxon>
        <taxon>Patellariales</taxon>
        <taxon>Patellariaceae</taxon>
        <taxon>Patellaria</taxon>
    </lineage>
</organism>
<evidence type="ECO:0008006" key="4">
    <source>
        <dbReference type="Google" id="ProtNLM"/>
    </source>
</evidence>
<dbReference type="Proteomes" id="UP000799429">
    <property type="component" value="Unassembled WGS sequence"/>
</dbReference>
<comment type="caution">
    <text evidence="2">The sequence shown here is derived from an EMBL/GenBank/DDBJ whole genome shotgun (WGS) entry which is preliminary data.</text>
</comment>
<proteinExistence type="predicted"/>
<feature type="compositionally biased region" description="Polar residues" evidence="1">
    <location>
        <begin position="59"/>
        <end position="68"/>
    </location>
</feature>
<keyword evidence="3" id="KW-1185">Reference proteome</keyword>
<dbReference type="OrthoDB" id="2103031at2759"/>
<feature type="region of interest" description="Disordered" evidence="1">
    <location>
        <begin position="1"/>
        <end position="20"/>
    </location>
</feature>
<accession>A0A9P4VIQ5</accession>
<reference evidence="2" key="1">
    <citation type="journal article" date="2020" name="Stud. Mycol.">
        <title>101 Dothideomycetes genomes: a test case for predicting lifestyles and emergence of pathogens.</title>
        <authorList>
            <person name="Haridas S."/>
            <person name="Albert R."/>
            <person name="Binder M."/>
            <person name="Bloem J."/>
            <person name="Labutti K."/>
            <person name="Salamov A."/>
            <person name="Andreopoulos B."/>
            <person name="Baker S."/>
            <person name="Barry K."/>
            <person name="Bills G."/>
            <person name="Bluhm B."/>
            <person name="Cannon C."/>
            <person name="Castanera R."/>
            <person name="Culley D."/>
            <person name="Daum C."/>
            <person name="Ezra D."/>
            <person name="Gonzalez J."/>
            <person name="Henrissat B."/>
            <person name="Kuo A."/>
            <person name="Liang C."/>
            <person name="Lipzen A."/>
            <person name="Lutzoni F."/>
            <person name="Magnuson J."/>
            <person name="Mondo S."/>
            <person name="Nolan M."/>
            <person name="Ohm R."/>
            <person name="Pangilinan J."/>
            <person name="Park H.-J."/>
            <person name="Ramirez L."/>
            <person name="Alfaro M."/>
            <person name="Sun H."/>
            <person name="Tritt A."/>
            <person name="Yoshinaga Y."/>
            <person name="Zwiers L.-H."/>
            <person name="Turgeon B."/>
            <person name="Goodwin S."/>
            <person name="Spatafora J."/>
            <person name="Crous P."/>
            <person name="Grigoriev I."/>
        </authorList>
    </citation>
    <scope>NUCLEOTIDE SEQUENCE</scope>
    <source>
        <strain evidence="2">CBS 101060</strain>
    </source>
</reference>
<evidence type="ECO:0000313" key="3">
    <source>
        <dbReference type="Proteomes" id="UP000799429"/>
    </source>
</evidence>
<evidence type="ECO:0000313" key="2">
    <source>
        <dbReference type="EMBL" id="KAF2834311.1"/>
    </source>
</evidence>
<gene>
    <name evidence="2" type="ORF">M501DRAFT_1020896</name>
</gene>
<evidence type="ECO:0000256" key="1">
    <source>
        <dbReference type="SAM" id="MobiDB-lite"/>
    </source>
</evidence>
<sequence>MGWLWDSTKQSKASQDPVKALDPSLQEFLTKESPSAYTPSTPAPPSPPPTVKPIEFTKPPQSDTSNSPPVVPRESLFQDGRYAHLWKGYESLSTVEGRGKSDNEKLKDVVDAYNDRKVTIGRLAQENCALEMTVLNECWKSWTIRDKLTLCRTEQRSMNRCFEMQSKFMKALGYMSMVHSTEEDRERIQMHADKLYHQMLEQERIVREAEEKGLPSPEFKPVMSKENIAVVMGLRKTEDATIAAGPARSKLNIPDSAVAEMDVGSPLLPGIAPERRREFFKSLEGKSVEERELEIRAMEQEVATVNVLSKGVSDILSEEKKAREERIAAGKAGVGDYIKKWWGW</sequence>